<reference evidence="1" key="1">
    <citation type="submission" date="2015-09" db="EMBL/GenBank/DDBJ databases">
        <title>Draft Genome Sequences of Two Novel Amoeba-resistant Intranuclear Bacteria, Candidatus Berkiella cookevillensis and Candidatus Berkiella aquae.</title>
        <authorList>
            <person name="Mehari Y.T."/>
            <person name="Arivett B.A."/>
            <person name="Farone A.L."/>
            <person name="Gunderson J.H."/>
            <person name="Farone M.B."/>
        </authorList>
    </citation>
    <scope>NUCLEOTIDE SEQUENCE [LARGE SCALE GENOMIC DNA]</scope>
    <source>
        <strain evidence="1">CC99</strain>
    </source>
</reference>
<organism evidence="1">
    <name type="scientific">Candidatus Berkiella cookevillensis</name>
    <dbReference type="NCBI Taxonomy" id="437022"/>
    <lineage>
        <taxon>Bacteria</taxon>
        <taxon>Pseudomonadati</taxon>
        <taxon>Pseudomonadota</taxon>
        <taxon>Gammaproteobacteria</taxon>
        <taxon>Candidatus Berkiellales</taxon>
        <taxon>Candidatus Berkiellaceae</taxon>
        <taxon>Candidatus Berkiella</taxon>
    </lineage>
</organism>
<evidence type="ECO:0000313" key="3">
    <source>
        <dbReference type="Proteomes" id="UP000051494"/>
    </source>
</evidence>
<evidence type="ECO:0000313" key="2">
    <source>
        <dbReference type="EMBL" id="MCS5708804.1"/>
    </source>
</evidence>
<name>A0A0Q9YJJ3_9GAMM</name>
<dbReference type="AlphaFoldDB" id="A0A0Q9YJJ3"/>
<dbReference type="OrthoDB" id="9996822at2"/>
<dbReference type="EMBL" id="LKHV01000025">
    <property type="protein sequence ID" value="KRG17198.1"/>
    <property type="molecule type" value="Genomic_DNA"/>
</dbReference>
<proteinExistence type="predicted"/>
<reference evidence="2" key="2">
    <citation type="journal article" date="2016" name="Genome Announc.">
        <title>Draft Genome Sequences of Two Novel Amoeba-Resistant Intranuclear Bacteria, 'Candidatus Berkiella cookevillensis' and 'Candidatus Berkiella aquae'.</title>
        <authorList>
            <person name="Mehari Y.T."/>
            <person name="Arivett B.A."/>
            <person name="Farone A.L."/>
            <person name="Gunderson J.H."/>
            <person name="Farone M.B."/>
        </authorList>
    </citation>
    <scope>NUCLEOTIDE SEQUENCE</scope>
    <source>
        <strain evidence="2">CC99</strain>
    </source>
</reference>
<dbReference type="Proteomes" id="UP000051494">
    <property type="component" value="Unassembled WGS sequence"/>
</dbReference>
<dbReference type="EMBL" id="LKHV02000001">
    <property type="protein sequence ID" value="MCS5708804.1"/>
    <property type="molecule type" value="Genomic_DNA"/>
</dbReference>
<accession>A0A0Q9YJJ3</accession>
<sequence>MKNYNVELTLTANTSPFSASIRQAEQELSSRFKQMGSTSATQSKRIRNDFNTLSDSSQRFANGIRDVAR</sequence>
<gene>
    <name evidence="2" type="ORF">CC99x_007790</name>
    <name evidence="1" type="ORF">CC99x_02547</name>
</gene>
<dbReference type="STRING" id="437022.CC99x_02547"/>
<comment type="caution">
    <text evidence="1">The sequence shown here is derived from an EMBL/GenBank/DDBJ whole genome shotgun (WGS) entry which is preliminary data.</text>
</comment>
<protein>
    <submittedName>
        <fullName evidence="1">Uncharacterized protein</fullName>
    </submittedName>
</protein>
<evidence type="ECO:0000313" key="1">
    <source>
        <dbReference type="EMBL" id="KRG17198.1"/>
    </source>
</evidence>
<reference evidence="2" key="3">
    <citation type="submission" date="2021-06" db="EMBL/GenBank/DDBJ databases">
        <title>Genomic Description and Analysis of Intracellular Bacteria, Candidatus Berkiella cookevillensis and Candidatus Berkiella aquae.</title>
        <authorList>
            <person name="Kidane D.T."/>
            <person name="Mehari Y.T."/>
            <person name="Rice F.C."/>
            <person name="Arivett B.A."/>
            <person name="Farone A.L."/>
            <person name="Berk S.G."/>
            <person name="Farone M.B."/>
        </authorList>
    </citation>
    <scope>NUCLEOTIDE SEQUENCE</scope>
    <source>
        <strain evidence="2">CC99</strain>
    </source>
</reference>
<keyword evidence="3" id="KW-1185">Reference proteome</keyword>
<dbReference type="RefSeq" id="WP_057625628.1">
    <property type="nucleotide sequence ID" value="NZ_LKHV02000001.1"/>
</dbReference>